<name>A0A1M7TWM6_9ACTN</name>
<accession>A0A1M7TWM6</accession>
<evidence type="ECO:0000313" key="3">
    <source>
        <dbReference type="Proteomes" id="UP000184440"/>
    </source>
</evidence>
<dbReference type="STRING" id="134849.SAMN05443668_107221"/>
<proteinExistence type="predicted"/>
<dbReference type="EMBL" id="FRCS01000007">
    <property type="protein sequence ID" value="SHN75112.1"/>
    <property type="molecule type" value="Genomic_DNA"/>
</dbReference>
<sequence length="191" mass="19085">MRAGLVGLATVVFLLAGCSGDAPEPGGGPTPEPGRPTPGSGGPTPGTPTAAPPADASAFRCESPIDTLAAPPAAYTSVLDAVALATASVQQVTASGPDDPHPLWAKTGLVIRAGHPVVLTVPETAAIAWGTNGGRWTNRLAIPGCPPTAGDREPWMAYPGGFVVDEPACVPVEVSAGDRRATLRVPVGRAC</sequence>
<evidence type="ECO:0000256" key="1">
    <source>
        <dbReference type="SAM" id="MobiDB-lite"/>
    </source>
</evidence>
<feature type="compositionally biased region" description="Low complexity" evidence="1">
    <location>
        <begin position="47"/>
        <end position="57"/>
    </location>
</feature>
<protein>
    <submittedName>
        <fullName evidence="2">Uncharacterized protein</fullName>
    </submittedName>
</protein>
<dbReference type="OrthoDB" id="3385710at2"/>
<dbReference type="AlphaFoldDB" id="A0A1M7TWM6"/>
<gene>
    <name evidence="2" type="ORF">SAMN05443668_107221</name>
</gene>
<dbReference type="RefSeq" id="WP_073260017.1">
    <property type="nucleotide sequence ID" value="NZ_FRCS01000007.1"/>
</dbReference>
<feature type="region of interest" description="Disordered" evidence="1">
    <location>
        <begin position="22"/>
        <end position="57"/>
    </location>
</feature>
<evidence type="ECO:0000313" key="2">
    <source>
        <dbReference type="EMBL" id="SHN75112.1"/>
    </source>
</evidence>
<reference evidence="2 3" key="1">
    <citation type="submission" date="2016-11" db="EMBL/GenBank/DDBJ databases">
        <authorList>
            <person name="Jaros S."/>
            <person name="Januszkiewicz K."/>
            <person name="Wedrychowicz H."/>
        </authorList>
    </citation>
    <scope>NUCLEOTIDE SEQUENCE [LARGE SCALE GENOMIC DNA]</scope>
    <source>
        <strain evidence="2 3">DSM 46144</strain>
    </source>
</reference>
<dbReference type="PROSITE" id="PS51257">
    <property type="entry name" value="PROKAR_LIPOPROTEIN"/>
    <property type="match status" value="1"/>
</dbReference>
<organism evidence="2 3">
    <name type="scientific">Cryptosporangium aurantiacum</name>
    <dbReference type="NCBI Taxonomy" id="134849"/>
    <lineage>
        <taxon>Bacteria</taxon>
        <taxon>Bacillati</taxon>
        <taxon>Actinomycetota</taxon>
        <taxon>Actinomycetes</taxon>
        <taxon>Cryptosporangiales</taxon>
        <taxon>Cryptosporangiaceae</taxon>
        <taxon>Cryptosporangium</taxon>
    </lineage>
</organism>
<keyword evidence="3" id="KW-1185">Reference proteome</keyword>
<dbReference type="Proteomes" id="UP000184440">
    <property type="component" value="Unassembled WGS sequence"/>
</dbReference>
<feature type="compositionally biased region" description="Pro residues" evidence="1">
    <location>
        <begin position="26"/>
        <end position="36"/>
    </location>
</feature>